<organism evidence="1 2">
    <name type="scientific">Hibiscus sabdariffa</name>
    <name type="common">roselle</name>
    <dbReference type="NCBI Taxonomy" id="183260"/>
    <lineage>
        <taxon>Eukaryota</taxon>
        <taxon>Viridiplantae</taxon>
        <taxon>Streptophyta</taxon>
        <taxon>Embryophyta</taxon>
        <taxon>Tracheophyta</taxon>
        <taxon>Spermatophyta</taxon>
        <taxon>Magnoliopsida</taxon>
        <taxon>eudicotyledons</taxon>
        <taxon>Gunneridae</taxon>
        <taxon>Pentapetalae</taxon>
        <taxon>rosids</taxon>
        <taxon>malvids</taxon>
        <taxon>Malvales</taxon>
        <taxon>Malvaceae</taxon>
        <taxon>Malvoideae</taxon>
        <taxon>Hibiscus</taxon>
    </lineage>
</organism>
<name>A0ABR2PNJ6_9ROSI</name>
<sequence length="85" mass="9146">MYGFFEKGVIPPPIRPDERSTELHPYSPGPYTSLSLGGWPPVIDLTIFKKITGRSGLVSSGLVPENARSFVVGAQNLPCSSLGTR</sequence>
<evidence type="ECO:0000313" key="1">
    <source>
        <dbReference type="EMBL" id="KAK8990037.1"/>
    </source>
</evidence>
<reference evidence="1 2" key="1">
    <citation type="journal article" date="2024" name="G3 (Bethesda)">
        <title>Genome assembly of Hibiscus sabdariffa L. provides insights into metabolisms of medicinal natural products.</title>
        <authorList>
            <person name="Kim T."/>
        </authorList>
    </citation>
    <scope>NUCLEOTIDE SEQUENCE [LARGE SCALE GENOMIC DNA]</scope>
    <source>
        <strain evidence="1">TK-2024</strain>
        <tissue evidence="1">Old leaves</tissue>
    </source>
</reference>
<accession>A0ABR2PNJ6</accession>
<dbReference type="Proteomes" id="UP001396334">
    <property type="component" value="Unassembled WGS sequence"/>
</dbReference>
<proteinExistence type="predicted"/>
<dbReference type="EMBL" id="JBBPBN010000055">
    <property type="protein sequence ID" value="KAK8990037.1"/>
    <property type="molecule type" value="Genomic_DNA"/>
</dbReference>
<evidence type="ECO:0000313" key="2">
    <source>
        <dbReference type="Proteomes" id="UP001396334"/>
    </source>
</evidence>
<protein>
    <submittedName>
        <fullName evidence="1">Uncharacterized protein</fullName>
    </submittedName>
</protein>
<gene>
    <name evidence="1" type="ORF">V6N11_008556</name>
</gene>
<comment type="caution">
    <text evidence="1">The sequence shown here is derived from an EMBL/GenBank/DDBJ whole genome shotgun (WGS) entry which is preliminary data.</text>
</comment>
<keyword evidence="2" id="KW-1185">Reference proteome</keyword>